<gene>
    <name evidence="18" type="ORF">DB88DRAFT_541391</name>
</gene>
<comment type="cofactor">
    <cofactor evidence="14">
        <name>Mg(2+)</name>
        <dbReference type="ChEBI" id="CHEBI:18420"/>
    </cofactor>
    <text evidence="14">Binds 2 magnesium ions per subunit.</text>
</comment>
<dbReference type="GO" id="GO:0006400">
    <property type="term" value="P:tRNA modification"/>
    <property type="evidence" value="ECO:0007669"/>
    <property type="project" value="UniProtKB-UniRule"/>
</dbReference>
<comment type="similarity">
    <text evidence="1 12">Belongs to the tRNA(His) guanylyltransferase family.</text>
</comment>
<dbReference type="FunFam" id="3.30.70.3000:FF:000004">
    <property type="entry name" value="tRNA(His) guanylyltransferase"/>
    <property type="match status" value="1"/>
</dbReference>
<evidence type="ECO:0000256" key="3">
    <source>
        <dbReference type="ARBA" id="ARBA00015443"/>
    </source>
</evidence>
<feature type="compositionally biased region" description="Polar residues" evidence="15">
    <location>
        <begin position="225"/>
        <end position="235"/>
    </location>
</feature>
<keyword evidence="19" id="KW-1185">Reference proteome</keyword>
<evidence type="ECO:0000256" key="9">
    <source>
        <dbReference type="ARBA" id="ARBA00022842"/>
    </source>
</evidence>
<dbReference type="EC" id="2.7.7.79" evidence="2 12"/>
<keyword evidence="6 12" id="KW-0548">Nucleotidyltransferase</keyword>
<evidence type="ECO:0000256" key="8">
    <source>
        <dbReference type="ARBA" id="ARBA00022741"/>
    </source>
</evidence>
<feature type="region of interest" description="Disordered" evidence="15">
    <location>
        <begin position="224"/>
        <end position="243"/>
    </location>
</feature>
<evidence type="ECO:0000256" key="7">
    <source>
        <dbReference type="ARBA" id="ARBA00022723"/>
    </source>
</evidence>
<accession>A0AAD9CX34</accession>
<reference evidence="18" key="1">
    <citation type="submission" date="2023-02" db="EMBL/GenBank/DDBJ databases">
        <title>Identification and recombinant expression of a fungal hydrolase from Papiliotrema laurentii that hydrolyzes apple cutin and clears colloidal polyester polyurethane.</title>
        <authorList>
            <consortium name="DOE Joint Genome Institute"/>
            <person name="Roman V.A."/>
            <person name="Bojanowski C."/>
            <person name="Crable B.R."/>
            <person name="Wagner D.N."/>
            <person name="Hung C.S."/>
            <person name="Nadeau L.J."/>
            <person name="Schratz L."/>
            <person name="Haridas S."/>
            <person name="Pangilinan J."/>
            <person name="Lipzen A."/>
            <person name="Na H."/>
            <person name="Yan M."/>
            <person name="Ng V."/>
            <person name="Grigoriev I.V."/>
            <person name="Spatafora J.W."/>
            <person name="Barlow D."/>
            <person name="Biffinger J."/>
            <person name="Kelley-Loughnane N."/>
            <person name="Varaljay V.A."/>
            <person name="Crookes-Goodson W.J."/>
        </authorList>
    </citation>
    <scope>NUCLEOTIDE SEQUENCE</scope>
    <source>
        <strain evidence="18">5307AH</strain>
    </source>
</reference>
<keyword evidence="7 12" id="KW-0479">Metal-binding</keyword>
<evidence type="ECO:0000256" key="1">
    <source>
        <dbReference type="ARBA" id="ARBA00010113"/>
    </source>
</evidence>
<evidence type="ECO:0000256" key="12">
    <source>
        <dbReference type="PIRNR" id="PIRNR028980"/>
    </source>
</evidence>
<dbReference type="AlphaFoldDB" id="A0AAD9CX34"/>
<feature type="binding site" evidence="14">
    <location>
        <position position="76"/>
    </location>
    <ligand>
        <name>Mg(2+)</name>
        <dbReference type="ChEBI" id="CHEBI:18420"/>
        <label>2</label>
        <note>catalytic</note>
    </ligand>
</feature>
<dbReference type="InterPro" id="IPR024956">
    <property type="entry name" value="tRNAHis_GuaTrfase_cat"/>
</dbReference>
<comment type="function">
    <text evidence="12">Adds a GMP to the 5'-end of tRNA(His) after transcription and RNase P cleavage.</text>
</comment>
<feature type="binding site" evidence="13">
    <location>
        <begin position="75"/>
        <end position="76"/>
    </location>
    <ligand>
        <name>GTP</name>
        <dbReference type="ChEBI" id="CHEBI:37565"/>
    </ligand>
</feature>
<proteinExistence type="inferred from homology"/>
<evidence type="ECO:0000256" key="14">
    <source>
        <dbReference type="PIRSR" id="PIRSR028980-2"/>
    </source>
</evidence>
<dbReference type="GO" id="GO:0005525">
    <property type="term" value="F:GTP binding"/>
    <property type="evidence" value="ECO:0007669"/>
    <property type="project" value="UniProtKB-UniRule"/>
</dbReference>
<dbReference type="Pfam" id="PF14413">
    <property type="entry name" value="Thg1C"/>
    <property type="match status" value="1"/>
</dbReference>
<dbReference type="PANTHER" id="PTHR12729">
    <property type="entry name" value="TRNA(HIS) GUANYLYLTRANSFERASE-RELATED"/>
    <property type="match status" value="1"/>
</dbReference>
<evidence type="ECO:0000256" key="6">
    <source>
        <dbReference type="ARBA" id="ARBA00022695"/>
    </source>
</evidence>
<dbReference type="GO" id="GO:0000287">
    <property type="term" value="F:magnesium ion binding"/>
    <property type="evidence" value="ECO:0007669"/>
    <property type="project" value="UniProtKB-UniRule"/>
</dbReference>
<evidence type="ECO:0000259" key="16">
    <source>
        <dbReference type="Pfam" id="PF04446"/>
    </source>
</evidence>
<evidence type="ECO:0000313" key="18">
    <source>
        <dbReference type="EMBL" id="KAK1923225.1"/>
    </source>
</evidence>
<keyword evidence="5 12" id="KW-0819">tRNA processing</keyword>
<dbReference type="PIRSF" id="PIRSF028980">
    <property type="entry name" value="tRNAHis_guanylyltransferase"/>
    <property type="match status" value="1"/>
</dbReference>
<feature type="binding site" evidence="14">
    <location>
        <position position="29"/>
    </location>
    <ligand>
        <name>Mg(2+)</name>
        <dbReference type="ChEBI" id="CHEBI:18420"/>
        <label>1</label>
        <note>catalytic</note>
    </ligand>
</feature>
<feature type="domain" description="Thg1 C-terminal" evidence="17">
    <location>
        <begin position="138"/>
        <end position="263"/>
    </location>
</feature>
<feature type="domain" description="tRNAHis guanylyltransferase catalytic" evidence="16">
    <location>
        <begin position="6"/>
        <end position="135"/>
    </location>
</feature>
<dbReference type="InterPro" id="IPR025845">
    <property type="entry name" value="Thg1_C_dom"/>
</dbReference>
<feature type="binding site" evidence="13">
    <location>
        <begin position="29"/>
        <end position="34"/>
    </location>
    <ligand>
        <name>GTP</name>
        <dbReference type="ChEBI" id="CHEBI:37565"/>
    </ligand>
</feature>
<dbReference type="PANTHER" id="PTHR12729:SF6">
    <property type="entry name" value="TRNA(HIS) GUANYLYLTRANSFERASE-RELATED"/>
    <property type="match status" value="1"/>
</dbReference>
<keyword evidence="9 12" id="KW-0460">Magnesium</keyword>
<comment type="catalytic activity">
    <reaction evidence="12">
        <text>a 5'-end ribonucleotide-tRNA(His) + GTP + ATP + H2O = a 5'-end phospho-guanosine-ribonucleotide-tRNA(His) + AMP + 2 diphosphate + H(+)</text>
        <dbReference type="Rhea" id="RHEA:54564"/>
        <dbReference type="Rhea" id="RHEA-COMP:14193"/>
        <dbReference type="Rhea" id="RHEA-COMP:14917"/>
        <dbReference type="ChEBI" id="CHEBI:15377"/>
        <dbReference type="ChEBI" id="CHEBI:15378"/>
        <dbReference type="ChEBI" id="CHEBI:30616"/>
        <dbReference type="ChEBI" id="CHEBI:33019"/>
        <dbReference type="ChEBI" id="CHEBI:37565"/>
        <dbReference type="ChEBI" id="CHEBI:138282"/>
        <dbReference type="ChEBI" id="CHEBI:141847"/>
        <dbReference type="ChEBI" id="CHEBI:456215"/>
        <dbReference type="EC" id="2.7.7.79"/>
    </reaction>
</comment>
<dbReference type="Gene3D" id="3.30.70.3000">
    <property type="match status" value="1"/>
</dbReference>
<comment type="caution">
    <text evidence="18">The sequence shown here is derived from an EMBL/GenBank/DDBJ whole genome shotgun (WGS) entry which is preliminary data.</text>
</comment>
<evidence type="ECO:0000256" key="15">
    <source>
        <dbReference type="SAM" id="MobiDB-lite"/>
    </source>
</evidence>
<evidence type="ECO:0000256" key="13">
    <source>
        <dbReference type="PIRSR" id="PIRSR028980-1"/>
    </source>
</evidence>
<protein>
    <recommendedName>
        <fullName evidence="3 12">tRNA(His) guanylyltransferase</fullName>
        <ecNumber evidence="2 12">2.7.7.79</ecNumber>
    </recommendedName>
    <alternativeName>
        <fullName evidence="11 12">tRNA-histidine guanylyltransferase</fullName>
    </alternativeName>
</protein>
<dbReference type="GO" id="GO:0008193">
    <property type="term" value="F:tRNA guanylyltransferase activity"/>
    <property type="evidence" value="ECO:0007669"/>
    <property type="project" value="UniProtKB-UniRule"/>
</dbReference>
<dbReference type="Proteomes" id="UP001182556">
    <property type="component" value="Unassembled WGS sequence"/>
</dbReference>
<evidence type="ECO:0000256" key="11">
    <source>
        <dbReference type="ARBA" id="ARBA00032480"/>
    </source>
</evidence>
<dbReference type="InterPro" id="IPR007537">
    <property type="entry name" value="tRNAHis_GuaTrfase_Thg1"/>
</dbReference>
<feature type="binding site" evidence="14">
    <location>
        <position position="29"/>
    </location>
    <ligand>
        <name>Mg(2+)</name>
        <dbReference type="ChEBI" id="CHEBI:18420"/>
        <label>2</label>
        <note>catalytic</note>
    </ligand>
</feature>
<dbReference type="InterPro" id="IPR038469">
    <property type="entry name" value="tRNAHis_GuaTrfase_Thg1_sf"/>
</dbReference>
<dbReference type="EMBL" id="JAODAN010000007">
    <property type="protein sequence ID" value="KAK1923225.1"/>
    <property type="molecule type" value="Genomic_DNA"/>
</dbReference>
<evidence type="ECO:0000256" key="5">
    <source>
        <dbReference type="ARBA" id="ARBA00022694"/>
    </source>
</evidence>
<evidence type="ECO:0000256" key="2">
    <source>
        <dbReference type="ARBA" id="ARBA00012511"/>
    </source>
</evidence>
<feature type="binding site" evidence="14">
    <location>
        <position position="30"/>
    </location>
    <ligand>
        <name>Mg(2+)</name>
        <dbReference type="ChEBI" id="CHEBI:18420"/>
        <label>1</label>
        <note>catalytic</note>
    </ligand>
</feature>
<dbReference type="Pfam" id="PF04446">
    <property type="entry name" value="Thg1"/>
    <property type="match status" value="1"/>
</dbReference>
<organism evidence="18 19">
    <name type="scientific">Papiliotrema laurentii</name>
    <name type="common">Cryptococcus laurentii</name>
    <dbReference type="NCBI Taxonomy" id="5418"/>
    <lineage>
        <taxon>Eukaryota</taxon>
        <taxon>Fungi</taxon>
        <taxon>Dikarya</taxon>
        <taxon>Basidiomycota</taxon>
        <taxon>Agaricomycotina</taxon>
        <taxon>Tremellomycetes</taxon>
        <taxon>Tremellales</taxon>
        <taxon>Rhynchogastremaceae</taxon>
        <taxon>Papiliotrema</taxon>
    </lineage>
</organism>
<evidence type="ECO:0000256" key="4">
    <source>
        <dbReference type="ARBA" id="ARBA00022679"/>
    </source>
</evidence>
<evidence type="ECO:0000256" key="10">
    <source>
        <dbReference type="ARBA" id="ARBA00023134"/>
    </source>
</evidence>
<sequence>MAKSRFEYVRNFELPDPLMPNTFAVVRIDGRGFHKFSDTHQFDKPNDVRALNLMDHAARSVMEELGDVVLAFGESDEYSFLIRRSSQLYNRRRSKINSTIVSLFTSAYVFHWTRYFPNTELVYPPSFDSRVVLYPTPKEVRDYFSWRQADTHINNLQNTSFWALVDSGMTTTEANKTLQGTDSKEKNELLFSRFGINYNNLPPMFKKGSTLVRRDPKSVEGIAEVSTSEQANDGENQARRKVKKVRPYEGTTGEVTVLHEDIIGDGFWNQRPWLLS</sequence>
<keyword evidence="10 12" id="KW-0342">GTP-binding</keyword>
<keyword evidence="8 12" id="KW-0547">Nucleotide-binding</keyword>
<evidence type="ECO:0000313" key="19">
    <source>
        <dbReference type="Proteomes" id="UP001182556"/>
    </source>
</evidence>
<evidence type="ECO:0000259" key="17">
    <source>
        <dbReference type="Pfam" id="PF14413"/>
    </source>
</evidence>
<keyword evidence="4 12" id="KW-0808">Transferase</keyword>
<name>A0AAD9CX34_PAPLA</name>
<feature type="binding site" evidence="14">
    <location>
        <position position="76"/>
    </location>
    <ligand>
        <name>Mg(2+)</name>
        <dbReference type="ChEBI" id="CHEBI:18420"/>
        <label>1</label>
        <note>catalytic</note>
    </ligand>
</feature>